<evidence type="ECO:0000313" key="3">
    <source>
        <dbReference type="EMBL" id="KFN05743.1"/>
    </source>
</evidence>
<dbReference type="GO" id="GO:0000160">
    <property type="term" value="P:phosphorelay signal transduction system"/>
    <property type="evidence" value="ECO:0007669"/>
    <property type="project" value="InterPro"/>
</dbReference>
<evidence type="ECO:0000259" key="2">
    <source>
        <dbReference type="PROSITE" id="PS50110"/>
    </source>
</evidence>
<dbReference type="EMBL" id="JMQA01000038">
    <property type="protein sequence ID" value="KFN05743.1"/>
    <property type="molecule type" value="Genomic_DNA"/>
</dbReference>
<dbReference type="RefSeq" id="WP_036625861.1">
    <property type="nucleotide sequence ID" value="NZ_BGML01000002.1"/>
</dbReference>
<comment type="caution">
    <text evidence="3">The sequence shown here is derived from an EMBL/GenBank/DDBJ whole genome shotgun (WGS) entry which is preliminary data.</text>
</comment>
<dbReference type="PANTHER" id="PTHR43228">
    <property type="entry name" value="TWO-COMPONENT RESPONSE REGULATOR"/>
    <property type="match status" value="1"/>
</dbReference>
<keyword evidence="1" id="KW-0597">Phosphoprotein</keyword>
<protein>
    <submittedName>
        <fullName evidence="3">Response regulator</fullName>
    </submittedName>
</protein>
<dbReference type="Proteomes" id="UP000442469">
    <property type="component" value="Unassembled WGS sequence"/>
</dbReference>
<reference evidence="4 6" key="2">
    <citation type="submission" date="2019-11" db="EMBL/GenBank/DDBJ databases">
        <title>Draft genome sequences of five Paenibacillus species of dairy origin.</title>
        <authorList>
            <person name="Olajide A.M."/>
            <person name="Chen S."/>
            <person name="Lapointe G."/>
        </authorList>
    </citation>
    <scope>NUCLEOTIDE SEQUENCE [LARGE SCALE GENOMIC DNA]</scope>
    <source>
        <strain evidence="4 6">3CT49</strain>
    </source>
</reference>
<keyword evidence="5" id="KW-1185">Reference proteome</keyword>
<reference evidence="3 5" key="1">
    <citation type="submission" date="2014-04" db="EMBL/GenBank/DDBJ databases">
        <authorList>
            <person name="Bishop-Lilly K.A."/>
            <person name="Broomall S.M."/>
            <person name="Chain P.S."/>
            <person name="Chertkov O."/>
            <person name="Coyne S.R."/>
            <person name="Daligault H.E."/>
            <person name="Davenport K.W."/>
            <person name="Erkkila T."/>
            <person name="Frey K.G."/>
            <person name="Gibbons H.S."/>
            <person name="Gu W."/>
            <person name="Jaissle J."/>
            <person name="Johnson S.L."/>
            <person name="Koroleva G.I."/>
            <person name="Ladner J.T."/>
            <person name="Lo C.-C."/>
            <person name="Minogue T.D."/>
            <person name="Munk C."/>
            <person name="Palacios G.F."/>
            <person name="Redden C.L."/>
            <person name="Rosenzweig C.N."/>
            <person name="Scholz M.B."/>
            <person name="Teshima H."/>
            <person name="Xu Y."/>
        </authorList>
    </citation>
    <scope>NUCLEOTIDE SEQUENCE [LARGE SCALE GENOMIC DNA]</scope>
    <source>
        <strain evidence="3 5">8244</strain>
    </source>
</reference>
<feature type="domain" description="Response regulatory" evidence="2">
    <location>
        <begin position="4"/>
        <end position="120"/>
    </location>
</feature>
<dbReference type="InterPro" id="IPR013972">
    <property type="entry name" value="YcbB"/>
</dbReference>
<evidence type="ECO:0000256" key="1">
    <source>
        <dbReference type="PROSITE-ProRule" id="PRU00169"/>
    </source>
</evidence>
<dbReference type="Pfam" id="PF00072">
    <property type="entry name" value="Response_reg"/>
    <property type="match status" value="1"/>
</dbReference>
<accession>A0A090Z5V0</accession>
<proteinExistence type="predicted"/>
<dbReference type="SUPFAM" id="SSF52172">
    <property type="entry name" value="CheY-like"/>
    <property type="match status" value="1"/>
</dbReference>
<dbReference type="EMBL" id="WNZZ01000019">
    <property type="protein sequence ID" value="MUG24962.1"/>
    <property type="molecule type" value="Genomic_DNA"/>
</dbReference>
<organism evidence="3 5">
    <name type="scientific">Paenibacillus macerans</name>
    <name type="common">Bacillus macerans</name>
    <dbReference type="NCBI Taxonomy" id="44252"/>
    <lineage>
        <taxon>Bacteria</taxon>
        <taxon>Bacillati</taxon>
        <taxon>Bacillota</taxon>
        <taxon>Bacilli</taxon>
        <taxon>Bacillales</taxon>
        <taxon>Paenibacillaceae</taxon>
        <taxon>Paenibacillus</taxon>
    </lineage>
</organism>
<dbReference type="InterPro" id="IPR001789">
    <property type="entry name" value="Sig_transdc_resp-reg_receiver"/>
</dbReference>
<sequence>MALSFCIVDDDISARRMLQHIIEDGGLGEVAGTAGSGQEGVRQILSEAPDIVLMDLLMPDQDGIEAIDSLRAQGCSAKFVMISQIENQDMVGRAYRSGIEFFIRKPINRIEVETVLRKVNERYAMGHYLEEIRSSLKKLEGLRPAPHVTAGKRAVREAIQPILMNMGLIGESGSRDMIAIMELLIERGAGANMPPLKELYRQAAATYKAKPEEIAKEVKAIEQRLRRALAAGLTNLASLGLTDYGNPRFEYYAPLYFDFEDVRLKMKEIEEGRETSGGGGKVKVNIKKFLQVLYIELQEQMNG</sequence>
<dbReference type="SMART" id="SM00448">
    <property type="entry name" value="REC"/>
    <property type="match status" value="1"/>
</dbReference>
<gene>
    <name evidence="3" type="ORF">DJ90_324</name>
    <name evidence="4" type="ORF">GNQ08_21590</name>
</gene>
<dbReference type="Gene3D" id="3.40.50.2300">
    <property type="match status" value="1"/>
</dbReference>
<dbReference type="AlphaFoldDB" id="A0A090Z5V0"/>
<name>A0A090Z5V0_PAEMA</name>
<dbReference type="InterPro" id="IPR011006">
    <property type="entry name" value="CheY-like_superfamily"/>
</dbReference>
<dbReference type="PANTHER" id="PTHR43228:SF8">
    <property type="entry name" value="TRANSCRIPTIONAL REGULATORY PROTEIN GLNL"/>
    <property type="match status" value="1"/>
</dbReference>
<dbReference type="Pfam" id="PF08664">
    <property type="entry name" value="YcbB"/>
    <property type="match status" value="1"/>
</dbReference>
<dbReference type="PATRIC" id="fig|44252.3.peg.4597"/>
<dbReference type="STRING" id="44252.DJ90_324"/>
<evidence type="ECO:0000313" key="6">
    <source>
        <dbReference type="Proteomes" id="UP000442469"/>
    </source>
</evidence>
<dbReference type="InterPro" id="IPR052048">
    <property type="entry name" value="ST_Response_Regulator"/>
</dbReference>
<evidence type="ECO:0000313" key="5">
    <source>
        <dbReference type="Proteomes" id="UP000029278"/>
    </source>
</evidence>
<evidence type="ECO:0000313" key="4">
    <source>
        <dbReference type="EMBL" id="MUG24962.1"/>
    </source>
</evidence>
<dbReference type="GeneID" id="77009371"/>
<dbReference type="OrthoDB" id="1684633at2"/>
<feature type="modified residue" description="4-aspartylphosphate" evidence="1">
    <location>
        <position position="55"/>
    </location>
</feature>
<dbReference type="HOGENOM" id="CLU_080651_0_0_9"/>
<dbReference type="Proteomes" id="UP000029278">
    <property type="component" value="Unassembled WGS sequence"/>
</dbReference>
<dbReference type="PROSITE" id="PS50110">
    <property type="entry name" value="RESPONSE_REGULATORY"/>
    <property type="match status" value="1"/>
</dbReference>